<proteinExistence type="predicted"/>
<name>A0AAD7WD77_9TELE</name>
<gene>
    <name evidence="1" type="ORF">AAFF_G00076440</name>
</gene>
<keyword evidence="2" id="KW-1185">Reference proteome</keyword>
<dbReference type="Proteomes" id="UP001221898">
    <property type="component" value="Unassembled WGS sequence"/>
</dbReference>
<dbReference type="AlphaFoldDB" id="A0AAD7WD77"/>
<sequence length="70" mass="7474">MPSAAPEDKEKRKRRLFLKCLTVPSFQQGSVHLTPPARDPPAGTCHMTASVLLGEGSRYHGDTGPQGAST</sequence>
<comment type="caution">
    <text evidence="1">The sequence shown here is derived from an EMBL/GenBank/DDBJ whole genome shotgun (WGS) entry which is preliminary data.</text>
</comment>
<accession>A0AAD7WD77</accession>
<dbReference type="EMBL" id="JAINUG010000147">
    <property type="protein sequence ID" value="KAJ8392280.1"/>
    <property type="molecule type" value="Genomic_DNA"/>
</dbReference>
<reference evidence="1" key="1">
    <citation type="journal article" date="2023" name="Science">
        <title>Genome structures resolve the early diversification of teleost fishes.</title>
        <authorList>
            <person name="Parey E."/>
            <person name="Louis A."/>
            <person name="Montfort J."/>
            <person name="Bouchez O."/>
            <person name="Roques C."/>
            <person name="Iampietro C."/>
            <person name="Lluch J."/>
            <person name="Castinel A."/>
            <person name="Donnadieu C."/>
            <person name="Desvignes T."/>
            <person name="Floi Bucao C."/>
            <person name="Jouanno E."/>
            <person name="Wen M."/>
            <person name="Mejri S."/>
            <person name="Dirks R."/>
            <person name="Jansen H."/>
            <person name="Henkel C."/>
            <person name="Chen W.J."/>
            <person name="Zahm M."/>
            <person name="Cabau C."/>
            <person name="Klopp C."/>
            <person name="Thompson A.W."/>
            <person name="Robinson-Rechavi M."/>
            <person name="Braasch I."/>
            <person name="Lecointre G."/>
            <person name="Bobe J."/>
            <person name="Postlethwait J.H."/>
            <person name="Berthelot C."/>
            <person name="Roest Crollius H."/>
            <person name="Guiguen Y."/>
        </authorList>
    </citation>
    <scope>NUCLEOTIDE SEQUENCE</scope>
    <source>
        <strain evidence="1">NC1722</strain>
    </source>
</reference>
<protein>
    <submittedName>
        <fullName evidence="1">Uncharacterized protein</fullName>
    </submittedName>
</protein>
<evidence type="ECO:0000313" key="2">
    <source>
        <dbReference type="Proteomes" id="UP001221898"/>
    </source>
</evidence>
<organism evidence="1 2">
    <name type="scientific">Aldrovandia affinis</name>
    <dbReference type="NCBI Taxonomy" id="143900"/>
    <lineage>
        <taxon>Eukaryota</taxon>
        <taxon>Metazoa</taxon>
        <taxon>Chordata</taxon>
        <taxon>Craniata</taxon>
        <taxon>Vertebrata</taxon>
        <taxon>Euteleostomi</taxon>
        <taxon>Actinopterygii</taxon>
        <taxon>Neopterygii</taxon>
        <taxon>Teleostei</taxon>
        <taxon>Notacanthiformes</taxon>
        <taxon>Halosauridae</taxon>
        <taxon>Aldrovandia</taxon>
    </lineage>
</organism>
<evidence type="ECO:0000313" key="1">
    <source>
        <dbReference type="EMBL" id="KAJ8392280.1"/>
    </source>
</evidence>